<accession>A0A7I7KSP2</accession>
<evidence type="ECO:0000313" key="1">
    <source>
        <dbReference type="EMBL" id="BBX44953.1"/>
    </source>
</evidence>
<organism evidence="1 2">
    <name type="scientific">Mycobacterium cookii</name>
    <dbReference type="NCBI Taxonomy" id="1775"/>
    <lineage>
        <taxon>Bacteria</taxon>
        <taxon>Bacillati</taxon>
        <taxon>Actinomycetota</taxon>
        <taxon>Actinomycetes</taxon>
        <taxon>Mycobacteriales</taxon>
        <taxon>Mycobacteriaceae</taxon>
        <taxon>Mycobacterium</taxon>
    </lineage>
</organism>
<proteinExistence type="predicted"/>
<evidence type="ECO:0008006" key="3">
    <source>
        <dbReference type="Google" id="ProtNLM"/>
    </source>
</evidence>
<reference evidence="1 2" key="1">
    <citation type="journal article" date="2019" name="Emerg. Microbes Infect.">
        <title>Comprehensive subspecies identification of 175 nontuberculous mycobacteria species based on 7547 genomic profiles.</title>
        <authorList>
            <person name="Matsumoto Y."/>
            <person name="Kinjo T."/>
            <person name="Motooka D."/>
            <person name="Nabeya D."/>
            <person name="Jung N."/>
            <person name="Uechi K."/>
            <person name="Horii T."/>
            <person name="Iida T."/>
            <person name="Fujita J."/>
            <person name="Nakamura S."/>
        </authorList>
    </citation>
    <scope>NUCLEOTIDE SEQUENCE [LARGE SCALE GENOMIC DNA]</scope>
    <source>
        <strain evidence="1 2">JCM 12404</strain>
    </source>
</reference>
<name>A0A7I7KSP2_9MYCO</name>
<gene>
    <name evidence="1" type="ORF">MCOO_09680</name>
</gene>
<dbReference type="KEGG" id="mcoo:MCOO_09680"/>
<dbReference type="Proteomes" id="UP000465866">
    <property type="component" value="Chromosome"/>
</dbReference>
<evidence type="ECO:0000313" key="2">
    <source>
        <dbReference type="Proteomes" id="UP000465866"/>
    </source>
</evidence>
<dbReference type="EMBL" id="AP022569">
    <property type="protein sequence ID" value="BBX44953.1"/>
    <property type="molecule type" value="Genomic_DNA"/>
</dbReference>
<protein>
    <recommendedName>
        <fullName evidence="3">Lipoprotein LppJ</fullName>
    </recommendedName>
</protein>
<keyword evidence="2" id="KW-1185">Reference proteome</keyword>
<dbReference type="RefSeq" id="WP_179963347.1">
    <property type="nucleotide sequence ID" value="NZ_AP022569.1"/>
</dbReference>
<dbReference type="AlphaFoldDB" id="A0A7I7KSP2"/>
<sequence>MEADSSGSSAERRRSSAARLLIAAALLAAVGAASLTIDWLRSSTDDIVEHPGPAATDEQTQTEVVGQAKDIVAIAALEQPTAGYLLMSCKNRDDPPYQGTVYLNFVLPARVDADAYFRGVAAALVAHGWKEGPPPNQHLFGRNMSKDGVSALLYREENSATNGVARIHGQCRDTTDHRHDSTAWVDVTDRLR</sequence>